<dbReference type="PANTHER" id="PTHR33337">
    <property type="entry name" value="GFA DOMAIN-CONTAINING PROTEIN"/>
    <property type="match status" value="1"/>
</dbReference>
<dbReference type="PANTHER" id="PTHR33337:SF40">
    <property type="entry name" value="CENP-V_GFA DOMAIN-CONTAINING PROTEIN-RELATED"/>
    <property type="match status" value="1"/>
</dbReference>
<proteinExistence type="predicted"/>
<organism evidence="1 2">
    <name type="scientific">Fusarium anthophilum</name>
    <dbReference type="NCBI Taxonomy" id="48485"/>
    <lineage>
        <taxon>Eukaryota</taxon>
        <taxon>Fungi</taxon>
        <taxon>Dikarya</taxon>
        <taxon>Ascomycota</taxon>
        <taxon>Pezizomycotina</taxon>
        <taxon>Sordariomycetes</taxon>
        <taxon>Hypocreomycetidae</taxon>
        <taxon>Hypocreales</taxon>
        <taxon>Nectriaceae</taxon>
        <taxon>Fusarium</taxon>
        <taxon>Fusarium fujikuroi species complex</taxon>
    </lineage>
</organism>
<evidence type="ECO:0008006" key="3">
    <source>
        <dbReference type="Google" id="ProtNLM"/>
    </source>
</evidence>
<dbReference type="Gene3D" id="3.90.1590.10">
    <property type="entry name" value="glutathione-dependent formaldehyde- activating enzyme (gfa)"/>
    <property type="match status" value="1"/>
</dbReference>
<dbReference type="SUPFAM" id="SSF51316">
    <property type="entry name" value="Mss4-like"/>
    <property type="match status" value="1"/>
</dbReference>
<reference evidence="1 2" key="1">
    <citation type="journal article" date="2020" name="BMC Genomics">
        <title>Correction to: Identification and distribution of gene clusters required for synthesis of sphingolipid metabolism inhibitors in diverse species of the filamentous fungus Fusarium.</title>
        <authorList>
            <person name="Kim H.S."/>
            <person name="Lohmar J.M."/>
            <person name="Busman M."/>
            <person name="Brown D.W."/>
            <person name="Naumann T.A."/>
            <person name="Divon H.H."/>
            <person name="Lysoe E."/>
            <person name="Uhlig S."/>
            <person name="Proctor R.H."/>
        </authorList>
    </citation>
    <scope>NUCLEOTIDE SEQUENCE [LARGE SCALE GENOMIC DNA]</scope>
    <source>
        <strain evidence="1 2">NRRL 25214</strain>
    </source>
</reference>
<evidence type="ECO:0000313" key="2">
    <source>
        <dbReference type="Proteomes" id="UP000573603"/>
    </source>
</evidence>
<dbReference type="GO" id="GO:0046872">
    <property type="term" value="F:metal ion binding"/>
    <property type="evidence" value="ECO:0007669"/>
    <property type="project" value="UniProtKB-KW"/>
</dbReference>
<dbReference type="AlphaFoldDB" id="A0A8H4Z5P4"/>
<dbReference type="Proteomes" id="UP000573603">
    <property type="component" value="Unassembled WGS sequence"/>
</dbReference>
<accession>A0A8H4Z5P4</accession>
<protein>
    <recommendedName>
        <fullName evidence="3">CENP-V/GFA domain-containing protein</fullName>
    </recommendedName>
</protein>
<comment type="caution">
    <text evidence="1">The sequence shown here is derived from an EMBL/GenBank/DDBJ whole genome shotgun (WGS) entry which is preliminary data.</text>
</comment>
<dbReference type="GO" id="GO:0016846">
    <property type="term" value="F:carbon-sulfur lyase activity"/>
    <property type="evidence" value="ECO:0007669"/>
    <property type="project" value="InterPro"/>
</dbReference>
<gene>
    <name evidence="1" type="ORF">FANTH_9659</name>
</gene>
<keyword evidence="2" id="KW-1185">Reference proteome</keyword>
<dbReference type="InterPro" id="IPR011057">
    <property type="entry name" value="Mss4-like_sf"/>
</dbReference>
<evidence type="ECO:0000313" key="1">
    <source>
        <dbReference type="EMBL" id="KAF5240399.1"/>
    </source>
</evidence>
<dbReference type="EMBL" id="JABEVY010000251">
    <property type="protein sequence ID" value="KAF5240399.1"/>
    <property type="molecule type" value="Genomic_DNA"/>
</dbReference>
<sequence length="233" mass="26249">MPFCKETFTFEGGCKCKAVRYRVFVPPWQSRMALPYKSQDVDIKDRLPVSIVCHCNNCREATGQIGTQYVALHALTFKISSRKKTDDPSTMTPDREDSEWLHGKEFEDNLDPSSWLTGFASSPGRRRWFCARCGTPVAYTIDDGKGPEGWPPMVDVILGTVDRAWLEREDFKPDHSLWTALGVPWVREQLRDGAVGMAEHPLIHVDKKMGDDIGSVVEWLSSMGASVEVTIPQ</sequence>
<name>A0A8H4Z5P4_9HYPO</name>